<evidence type="ECO:0000259" key="4">
    <source>
        <dbReference type="PROSITE" id="PS50048"/>
    </source>
</evidence>
<sequence>MSRSSLETSSSGSTPVAEPASGRTVAGRRRHMHVAAQACETCRTRKTRCDEQRPRCGLCERLDLVCVYREPKPTKKDKTQAEILHTIRRLDAKVDRILDQSPESLRQLHTVLLQLPAGPPKSQPPGKEAASPEQHPARRRADYFSESRDLRGALSIFPWPAIQTLVKRAGGDRASDFEPIMRWGSAWLVRQELLGASSPLSPEPLPRSSTLFNVTDNAGLPRTILTDLPPDLMDRYANAYFGSYNMVYPVLDRRDFMGGILPTIKAQGFSFGCLDSVIALLVFALGCAAQEGTHGRPVAQGSGIRGGNRTTPPALEFFNEARRRIGFVMSSLSLANTQAMLLMAIYFESCCRHTDFWRMAITASDALRAILRLESEWDAHGVDMIRRTFWTCSIIESWYYLDLNLPRPDGEDISDVIALPDFDDRNDFEAQPSIESKYQYSFLSMLSIRGLIYRVFEELHDPSDNGRKEGDKAHHHVIITELSRQLHTWRALLPCDLAWDDSARIDCNNSTNAPRAENDHERSPLLHVDILLAQLRCRYYYARFMIHRPFVWKVLHEPAAVVAQSPEILDGFVIAVDSMMEWPVAYPPVRDKKRLIPNMFVWTQSFLMFLLILRAVRENPEVWRFCEEKVGAERIQRSVEVMLDWIGDMRRVDGVAKWAWQTLKPIYGLAD</sequence>
<reference evidence="5 6" key="1">
    <citation type="journal article" date="2021" name="Nat. Commun.">
        <title>Genetic determinants of endophytism in the Arabidopsis root mycobiome.</title>
        <authorList>
            <person name="Mesny F."/>
            <person name="Miyauchi S."/>
            <person name="Thiergart T."/>
            <person name="Pickel B."/>
            <person name="Atanasova L."/>
            <person name="Karlsson M."/>
            <person name="Huettel B."/>
            <person name="Barry K.W."/>
            <person name="Haridas S."/>
            <person name="Chen C."/>
            <person name="Bauer D."/>
            <person name="Andreopoulos W."/>
            <person name="Pangilinan J."/>
            <person name="LaButti K."/>
            <person name="Riley R."/>
            <person name="Lipzen A."/>
            <person name="Clum A."/>
            <person name="Drula E."/>
            <person name="Henrissat B."/>
            <person name="Kohler A."/>
            <person name="Grigoriev I.V."/>
            <person name="Martin F.M."/>
            <person name="Hacquard S."/>
        </authorList>
    </citation>
    <scope>NUCLEOTIDE SEQUENCE [LARGE SCALE GENOMIC DNA]</scope>
    <source>
        <strain evidence="5 6">MPI-SDFR-AT-0080</strain>
    </source>
</reference>
<keyword evidence="6" id="KW-1185">Reference proteome</keyword>
<feature type="domain" description="Zn(2)-C6 fungal-type" evidence="4">
    <location>
        <begin position="38"/>
        <end position="68"/>
    </location>
</feature>
<evidence type="ECO:0000256" key="1">
    <source>
        <dbReference type="ARBA" id="ARBA00022723"/>
    </source>
</evidence>
<dbReference type="CDD" id="cd12148">
    <property type="entry name" value="fungal_TF_MHR"/>
    <property type="match status" value="1"/>
</dbReference>
<proteinExistence type="predicted"/>
<comment type="caution">
    <text evidence="5">The sequence shown here is derived from an EMBL/GenBank/DDBJ whole genome shotgun (WGS) entry which is preliminary data.</text>
</comment>
<dbReference type="Gene3D" id="4.10.240.10">
    <property type="entry name" value="Zn(2)-C6 fungal-type DNA-binding domain"/>
    <property type="match status" value="1"/>
</dbReference>
<evidence type="ECO:0000256" key="2">
    <source>
        <dbReference type="ARBA" id="ARBA00023242"/>
    </source>
</evidence>
<dbReference type="PANTHER" id="PTHR47785:SF6">
    <property type="entry name" value="ZN(II)2CYS6 TRANSCRIPTION FACTOR (EUROFUNG)"/>
    <property type="match status" value="1"/>
</dbReference>
<dbReference type="SUPFAM" id="SSF57701">
    <property type="entry name" value="Zn2/Cys6 DNA-binding domain"/>
    <property type="match status" value="1"/>
</dbReference>
<feature type="region of interest" description="Disordered" evidence="3">
    <location>
        <begin position="1"/>
        <end position="30"/>
    </location>
</feature>
<organism evidence="5 6">
    <name type="scientific">Macrophomina phaseolina</name>
    <dbReference type="NCBI Taxonomy" id="35725"/>
    <lineage>
        <taxon>Eukaryota</taxon>
        <taxon>Fungi</taxon>
        <taxon>Dikarya</taxon>
        <taxon>Ascomycota</taxon>
        <taxon>Pezizomycotina</taxon>
        <taxon>Dothideomycetes</taxon>
        <taxon>Dothideomycetes incertae sedis</taxon>
        <taxon>Botryosphaeriales</taxon>
        <taxon>Botryosphaeriaceae</taxon>
        <taxon>Macrophomina</taxon>
    </lineage>
</organism>
<dbReference type="InterPro" id="IPR007219">
    <property type="entry name" value="XnlR_reg_dom"/>
</dbReference>
<dbReference type="PANTHER" id="PTHR47785">
    <property type="entry name" value="ZN(II)2CYS6 TRANSCRIPTION FACTOR (EUROFUNG)-RELATED-RELATED"/>
    <property type="match status" value="1"/>
</dbReference>
<evidence type="ECO:0000313" key="6">
    <source>
        <dbReference type="Proteomes" id="UP000774617"/>
    </source>
</evidence>
<gene>
    <name evidence="5" type="ORF">B0J12DRAFT_671169</name>
</gene>
<dbReference type="InterPro" id="IPR001138">
    <property type="entry name" value="Zn2Cys6_DnaBD"/>
</dbReference>
<dbReference type="Proteomes" id="UP000774617">
    <property type="component" value="Unassembled WGS sequence"/>
</dbReference>
<accession>A0ABQ8G6F7</accession>
<feature type="region of interest" description="Disordered" evidence="3">
    <location>
        <begin position="115"/>
        <end position="141"/>
    </location>
</feature>
<evidence type="ECO:0000313" key="5">
    <source>
        <dbReference type="EMBL" id="KAH7043927.1"/>
    </source>
</evidence>
<dbReference type="Pfam" id="PF04082">
    <property type="entry name" value="Fungal_trans"/>
    <property type="match status" value="1"/>
</dbReference>
<feature type="compositionally biased region" description="Low complexity" evidence="3">
    <location>
        <begin position="1"/>
        <end position="13"/>
    </location>
</feature>
<dbReference type="PROSITE" id="PS00463">
    <property type="entry name" value="ZN2_CY6_FUNGAL_1"/>
    <property type="match status" value="1"/>
</dbReference>
<dbReference type="CDD" id="cd00067">
    <property type="entry name" value="GAL4"/>
    <property type="match status" value="1"/>
</dbReference>
<dbReference type="InterPro" id="IPR036864">
    <property type="entry name" value="Zn2-C6_fun-type_DNA-bd_sf"/>
</dbReference>
<evidence type="ECO:0000256" key="3">
    <source>
        <dbReference type="SAM" id="MobiDB-lite"/>
    </source>
</evidence>
<dbReference type="InterPro" id="IPR053181">
    <property type="entry name" value="EcdB-like_regulator"/>
</dbReference>
<dbReference type="EMBL" id="JAGTJR010000021">
    <property type="protein sequence ID" value="KAH7043927.1"/>
    <property type="molecule type" value="Genomic_DNA"/>
</dbReference>
<dbReference type="PROSITE" id="PS50048">
    <property type="entry name" value="ZN2_CY6_FUNGAL_2"/>
    <property type="match status" value="1"/>
</dbReference>
<dbReference type="SMART" id="SM00066">
    <property type="entry name" value="GAL4"/>
    <property type="match status" value="1"/>
</dbReference>
<keyword evidence="1" id="KW-0479">Metal-binding</keyword>
<keyword evidence="2" id="KW-0539">Nucleus</keyword>
<protein>
    <recommendedName>
        <fullName evidence="4">Zn(2)-C6 fungal-type domain-containing protein</fullName>
    </recommendedName>
</protein>
<dbReference type="Pfam" id="PF00172">
    <property type="entry name" value="Zn_clus"/>
    <property type="match status" value="1"/>
</dbReference>
<name>A0ABQ8G6F7_9PEZI</name>